<reference evidence="1" key="1">
    <citation type="submission" date="2020-03" db="EMBL/GenBank/DDBJ databases">
        <title>Castanea mollissima Vanexum genome sequencing.</title>
        <authorList>
            <person name="Staton M."/>
        </authorList>
    </citation>
    <scope>NUCLEOTIDE SEQUENCE</scope>
    <source>
        <tissue evidence="1">Leaf</tissue>
    </source>
</reference>
<accession>A0A8J4QMY3</accession>
<comment type="caution">
    <text evidence="1">The sequence shown here is derived from an EMBL/GenBank/DDBJ whole genome shotgun (WGS) entry which is preliminary data.</text>
</comment>
<dbReference type="EMBL" id="JRKL02005835">
    <property type="protein sequence ID" value="KAF3949839.1"/>
    <property type="molecule type" value="Genomic_DNA"/>
</dbReference>
<name>A0A8J4QMY3_9ROSI</name>
<gene>
    <name evidence="1" type="ORF">CMV_024337</name>
</gene>
<proteinExistence type="predicted"/>
<dbReference type="AlphaFoldDB" id="A0A8J4QMY3"/>
<dbReference type="Proteomes" id="UP000737018">
    <property type="component" value="Unassembled WGS sequence"/>
</dbReference>
<evidence type="ECO:0000313" key="2">
    <source>
        <dbReference type="Proteomes" id="UP000737018"/>
    </source>
</evidence>
<protein>
    <submittedName>
        <fullName evidence="1">Uncharacterized protein</fullName>
    </submittedName>
</protein>
<keyword evidence="2" id="KW-1185">Reference proteome</keyword>
<evidence type="ECO:0000313" key="1">
    <source>
        <dbReference type="EMBL" id="KAF3949839.1"/>
    </source>
</evidence>
<sequence>MGGDLSTSDGGSKMAVYEIFVPMGYSGSGAKVGVPSTVSIADDSSTDVPISGVVEVSCVLNSDGHPSFIVTMDSSNARCSTTPVKIAKVNPTGSDKDEEDWQMMEYVPLAQWDPNGGLVLMTEDDDPVDISVEDDLEPSAWVRKKVKGFGKWVGFRIDSCERQCVEFFQRLEKVWEKQVAGQKNGGAGVVTEWQANVLFPPSLATVNHYGTSQYLKTVVLEKCPWFDQLI</sequence>
<organism evidence="1 2">
    <name type="scientific">Castanea mollissima</name>
    <name type="common">Chinese chestnut</name>
    <dbReference type="NCBI Taxonomy" id="60419"/>
    <lineage>
        <taxon>Eukaryota</taxon>
        <taxon>Viridiplantae</taxon>
        <taxon>Streptophyta</taxon>
        <taxon>Embryophyta</taxon>
        <taxon>Tracheophyta</taxon>
        <taxon>Spermatophyta</taxon>
        <taxon>Magnoliopsida</taxon>
        <taxon>eudicotyledons</taxon>
        <taxon>Gunneridae</taxon>
        <taxon>Pentapetalae</taxon>
        <taxon>rosids</taxon>
        <taxon>fabids</taxon>
        <taxon>Fagales</taxon>
        <taxon>Fagaceae</taxon>
        <taxon>Castanea</taxon>
    </lineage>
</organism>